<dbReference type="Gene3D" id="3.40.1500.10">
    <property type="entry name" value="Coproporphyrinogen III oxidase, aerobic"/>
    <property type="match status" value="1"/>
</dbReference>
<evidence type="ECO:0000256" key="1">
    <source>
        <dbReference type="ARBA" id="ARBA00004496"/>
    </source>
</evidence>
<evidence type="ECO:0000256" key="4">
    <source>
        <dbReference type="ARBA" id="ARBA00011738"/>
    </source>
</evidence>
<evidence type="ECO:0000256" key="7">
    <source>
        <dbReference type="ARBA" id="ARBA00023133"/>
    </source>
</evidence>
<dbReference type="InterPro" id="IPR036406">
    <property type="entry name" value="Coprogen_oxidase_aer_sf"/>
</dbReference>
<keyword evidence="6 11" id="KW-0560">Oxidoreductase</keyword>
<feature type="binding site" evidence="11">
    <location>
        <position position="101"/>
    </location>
    <ligand>
        <name>substrate</name>
    </ligand>
</feature>
<dbReference type="PANTHER" id="PTHR10755">
    <property type="entry name" value="COPROPORPHYRINOGEN III OXIDASE, MITOCHONDRIAL"/>
    <property type="match status" value="1"/>
</dbReference>
<dbReference type="AlphaFoldDB" id="A0A1I4B1Q1"/>
<evidence type="ECO:0000256" key="6">
    <source>
        <dbReference type="ARBA" id="ARBA00023002"/>
    </source>
</evidence>
<dbReference type="UniPathway" id="UPA00251">
    <property type="reaction ID" value="UER00322"/>
</dbReference>
<evidence type="ECO:0000313" key="12">
    <source>
        <dbReference type="EMBL" id="SFK62473.1"/>
    </source>
</evidence>
<keyword evidence="8 11" id="KW-0627">Porphyrin biosynthesis</keyword>
<dbReference type="RefSeq" id="WP_092702684.1">
    <property type="nucleotide sequence ID" value="NZ_FOSR01000004.1"/>
</dbReference>
<accession>A0A1I4B1Q1</accession>
<name>A0A1I4B1Q1_9GAMM</name>
<dbReference type="InterPro" id="IPR001260">
    <property type="entry name" value="Coprogen_oxidase_aer"/>
</dbReference>
<dbReference type="GO" id="GO:0046872">
    <property type="term" value="F:metal ion binding"/>
    <property type="evidence" value="ECO:0007669"/>
    <property type="project" value="UniProtKB-KW"/>
</dbReference>
<dbReference type="GO" id="GO:0004109">
    <property type="term" value="F:coproporphyrinogen oxidase activity"/>
    <property type="evidence" value="ECO:0007669"/>
    <property type="project" value="UniProtKB-UniRule"/>
</dbReference>
<organism evidence="12 13">
    <name type="scientific">Rhodanobacter glycinis</name>
    <dbReference type="NCBI Taxonomy" id="582702"/>
    <lineage>
        <taxon>Bacteria</taxon>
        <taxon>Pseudomonadati</taxon>
        <taxon>Pseudomonadota</taxon>
        <taxon>Gammaproteobacteria</taxon>
        <taxon>Lysobacterales</taxon>
        <taxon>Rhodanobacteraceae</taxon>
        <taxon>Rhodanobacter</taxon>
    </lineage>
</organism>
<dbReference type="GO" id="GO:0005737">
    <property type="term" value="C:cytoplasm"/>
    <property type="evidence" value="ECO:0007669"/>
    <property type="project" value="UniProtKB-SubCell"/>
</dbReference>
<protein>
    <recommendedName>
        <fullName evidence="11">Oxygen-dependent coproporphyrinogen-III oxidase</fullName>
        <shortName evidence="11">CPO</shortName>
        <shortName evidence="11">Coprogen oxidase</shortName>
        <shortName evidence="11">Coproporphyrinogenase</shortName>
        <ecNumber evidence="11">1.3.3.3</ecNumber>
    </recommendedName>
</protein>
<dbReference type="FunFam" id="3.40.1500.10:FF:000001">
    <property type="entry name" value="Oxygen-dependent coproporphyrinogen-III oxidase"/>
    <property type="match status" value="1"/>
</dbReference>
<keyword evidence="13" id="KW-1185">Reference proteome</keyword>
<comment type="similarity">
    <text evidence="3 11">Belongs to the aerobic coproporphyrinogen-III oxidase family.</text>
</comment>
<reference evidence="13" key="1">
    <citation type="submission" date="2016-10" db="EMBL/GenBank/DDBJ databases">
        <authorList>
            <person name="Varghese N."/>
            <person name="Submissions S."/>
        </authorList>
    </citation>
    <scope>NUCLEOTIDE SEQUENCE [LARGE SCALE GENOMIC DNA]</scope>
    <source>
        <strain evidence="13">MO64</strain>
    </source>
</reference>
<dbReference type="Pfam" id="PF01218">
    <property type="entry name" value="Coprogen_oxidas"/>
    <property type="match status" value="1"/>
</dbReference>
<evidence type="ECO:0000256" key="3">
    <source>
        <dbReference type="ARBA" id="ARBA00010644"/>
    </source>
</evidence>
<evidence type="ECO:0000256" key="8">
    <source>
        <dbReference type="ARBA" id="ARBA00023244"/>
    </source>
</evidence>
<dbReference type="InterPro" id="IPR018375">
    <property type="entry name" value="Coprogen_oxidase_CS"/>
</dbReference>
<feature type="binding site" evidence="11">
    <location>
        <begin position="267"/>
        <end position="269"/>
    </location>
    <ligand>
        <name>substrate</name>
    </ligand>
</feature>
<gene>
    <name evidence="11" type="primary">hemF</name>
    <name evidence="12" type="ORF">SAMN05192579_104230</name>
</gene>
<comment type="cofactor">
    <cofactor evidence="11">
        <name>a divalent metal cation</name>
        <dbReference type="ChEBI" id="CHEBI:60240"/>
    </cofactor>
</comment>
<keyword evidence="5 11" id="KW-0963">Cytoplasm</keyword>
<feature type="site" description="Important for dimerization" evidence="11">
    <location>
        <position position="184"/>
    </location>
</feature>
<feature type="active site" description="Proton donor" evidence="11">
    <location>
        <position position="115"/>
    </location>
</feature>
<dbReference type="NCBIfam" id="NF003727">
    <property type="entry name" value="PRK05330.1"/>
    <property type="match status" value="1"/>
</dbReference>
<comment type="subunit">
    <text evidence="4 11">Homodimer.</text>
</comment>
<evidence type="ECO:0000256" key="11">
    <source>
        <dbReference type="HAMAP-Rule" id="MF_00333"/>
    </source>
</evidence>
<dbReference type="GO" id="GO:0042803">
    <property type="term" value="F:protein homodimerization activity"/>
    <property type="evidence" value="ECO:0007669"/>
    <property type="project" value="UniProtKB-UniRule"/>
</dbReference>
<keyword evidence="11" id="KW-0479">Metal-binding</keyword>
<comment type="catalytic activity">
    <reaction evidence="9 11">
        <text>coproporphyrinogen III + O2 + 2 H(+) = protoporphyrinogen IX + 2 CO2 + 2 H2O</text>
        <dbReference type="Rhea" id="RHEA:18257"/>
        <dbReference type="ChEBI" id="CHEBI:15377"/>
        <dbReference type="ChEBI" id="CHEBI:15378"/>
        <dbReference type="ChEBI" id="CHEBI:15379"/>
        <dbReference type="ChEBI" id="CHEBI:16526"/>
        <dbReference type="ChEBI" id="CHEBI:57307"/>
        <dbReference type="ChEBI" id="CHEBI:57309"/>
        <dbReference type="EC" id="1.3.3.3"/>
    </reaction>
</comment>
<dbReference type="PIRSF" id="PIRSF000166">
    <property type="entry name" value="Coproporphyri_ox"/>
    <property type="match status" value="1"/>
</dbReference>
<evidence type="ECO:0000256" key="2">
    <source>
        <dbReference type="ARBA" id="ARBA00005168"/>
    </source>
</evidence>
<dbReference type="GO" id="GO:0006782">
    <property type="term" value="P:protoporphyrinogen IX biosynthetic process"/>
    <property type="evidence" value="ECO:0007669"/>
    <property type="project" value="UniProtKB-UniRule"/>
</dbReference>
<sequence>MNTTAQPTHSPQADQAETFLRELQDRICAAVEKLDGKARFVEDAWTRPAGGGGRTRVLRDGALFEQAGVNFSRVYGNKLPPSATAHRPDLVGGSFVATGVSLVLHPKNPYVPTTHANVRYFEASKPGVESVWWFGGGFDLTPFYPFDEDVVHWHTVARDLCAPFGTDVYPRYKRWCDEYFHLKHRGETRGVGGLFYDDLNEGGFARCLDFTKAVGQGFLDAYVPIVQRRQATPWGEREREFQLYRRGRYVEFNLVYDRGTLFGLQSGGRTESILMSLPPRVRFEYAYQPEPDSPEARLAAYLQPRDWV</sequence>
<feature type="binding site" evidence="11">
    <location>
        <position position="115"/>
    </location>
    <ligand>
        <name>a divalent metal cation</name>
        <dbReference type="ChEBI" id="CHEBI:60240"/>
    </ligand>
</feature>
<evidence type="ECO:0000256" key="9">
    <source>
        <dbReference type="ARBA" id="ARBA00049102"/>
    </source>
</evidence>
<evidence type="ECO:0000256" key="10">
    <source>
        <dbReference type="ARBA" id="ARBA00059657"/>
    </source>
</evidence>
<evidence type="ECO:0000256" key="5">
    <source>
        <dbReference type="ARBA" id="ARBA00022490"/>
    </source>
</evidence>
<feature type="binding site" evidence="11">
    <location>
        <position position="184"/>
    </location>
    <ligand>
        <name>a divalent metal cation</name>
        <dbReference type="ChEBI" id="CHEBI:60240"/>
    </ligand>
</feature>
<dbReference type="EMBL" id="FOSR01000004">
    <property type="protein sequence ID" value="SFK62473.1"/>
    <property type="molecule type" value="Genomic_DNA"/>
</dbReference>
<keyword evidence="7 11" id="KW-0350">Heme biosynthesis</keyword>
<dbReference type="SUPFAM" id="SSF102886">
    <property type="entry name" value="Coproporphyrinogen III oxidase"/>
    <property type="match status" value="1"/>
</dbReference>
<feature type="binding site" evidence="11">
    <location>
        <position position="154"/>
    </location>
    <ligand>
        <name>a divalent metal cation</name>
        <dbReference type="ChEBI" id="CHEBI:60240"/>
    </ligand>
</feature>
<dbReference type="PRINTS" id="PR00073">
    <property type="entry name" value="COPRGNOXDASE"/>
</dbReference>
<comment type="subcellular location">
    <subcellularLocation>
        <location evidence="1 11">Cytoplasm</location>
    </subcellularLocation>
</comment>
<dbReference type="Proteomes" id="UP000198725">
    <property type="component" value="Unassembled WGS sequence"/>
</dbReference>
<feature type="binding site" evidence="11">
    <location>
        <position position="105"/>
    </location>
    <ligand>
        <name>a divalent metal cation</name>
        <dbReference type="ChEBI" id="CHEBI:60240"/>
    </ligand>
</feature>
<comment type="function">
    <text evidence="10 11">Involved in the heme biosynthesis. Catalyzes the aerobic oxidative decarboxylation of propionate groups of rings A and B of coproporphyrinogen-III to yield the vinyl groups in protoporphyrinogen-IX.</text>
</comment>
<dbReference type="HAMAP" id="MF_00333">
    <property type="entry name" value="Coprogen_oxidas"/>
    <property type="match status" value="1"/>
</dbReference>
<dbReference type="PANTHER" id="PTHR10755:SF0">
    <property type="entry name" value="OXYGEN-DEPENDENT COPROPORPHYRINOGEN-III OXIDASE, MITOCHONDRIAL"/>
    <property type="match status" value="1"/>
</dbReference>
<dbReference type="PROSITE" id="PS01021">
    <property type="entry name" value="COPROGEN_OXIDASE"/>
    <property type="match status" value="1"/>
</dbReference>
<comment type="pathway">
    <text evidence="2 11">Porphyrin-containing compound metabolism; protoporphyrin-IX biosynthesis; protoporphyrinogen-IX from coproporphyrinogen-III (O2 route): step 1/1.</text>
</comment>
<evidence type="ECO:0000313" key="13">
    <source>
        <dbReference type="Proteomes" id="UP000198725"/>
    </source>
</evidence>
<feature type="region of interest" description="Important for dimerization" evidence="11">
    <location>
        <begin position="249"/>
        <end position="284"/>
    </location>
</feature>
<dbReference type="EC" id="1.3.3.3" evidence="11"/>
<proteinExistence type="inferred from homology"/>
<feature type="binding site" evidence="11">
    <location>
        <begin position="117"/>
        <end position="119"/>
    </location>
    <ligand>
        <name>substrate</name>
    </ligand>
</feature>